<dbReference type="Proteomes" id="UP001342314">
    <property type="component" value="Unassembled WGS sequence"/>
</dbReference>
<feature type="region of interest" description="Disordered" evidence="1">
    <location>
        <begin position="1"/>
        <end position="24"/>
    </location>
</feature>
<sequence>MFPGTTEEFQSTTRPRSSHRHVQQVSSAVFNHNYSYNYGSNYGYDYGYDYNYGYGYGYGDDYGDDFAHDIKLLLQGERESERLALSEMSGKEHESEN</sequence>
<comment type="caution">
    <text evidence="2">The sequence shown here is derived from an EMBL/GenBank/DDBJ whole genome shotgun (WGS) entry which is preliminary data.</text>
</comment>
<protein>
    <submittedName>
        <fullName evidence="2">Uncharacterized protein</fullName>
    </submittedName>
</protein>
<evidence type="ECO:0000313" key="2">
    <source>
        <dbReference type="EMBL" id="GJN92639.1"/>
    </source>
</evidence>
<name>A0AAV5GRR9_9BASI</name>
<evidence type="ECO:0000256" key="1">
    <source>
        <dbReference type="SAM" id="MobiDB-lite"/>
    </source>
</evidence>
<dbReference type="AlphaFoldDB" id="A0AAV5GRR9"/>
<organism evidence="2 3">
    <name type="scientific">Rhodotorula paludigena</name>
    <dbReference type="NCBI Taxonomy" id="86838"/>
    <lineage>
        <taxon>Eukaryota</taxon>
        <taxon>Fungi</taxon>
        <taxon>Dikarya</taxon>
        <taxon>Basidiomycota</taxon>
        <taxon>Pucciniomycotina</taxon>
        <taxon>Microbotryomycetes</taxon>
        <taxon>Sporidiobolales</taxon>
        <taxon>Sporidiobolaceae</taxon>
        <taxon>Rhodotorula</taxon>
    </lineage>
</organism>
<evidence type="ECO:0000313" key="3">
    <source>
        <dbReference type="Proteomes" id="UP001342314"/>
    </source>
</evidence>
<proteinExistence type="predicted"/>
<keyword evidence="3" id="KW-1185">Reference proteome</keyword>
<gene>
    <name evidence="2" type="ORF">Rhopal_005674-T1</name>
</gene>
<dbReference type="EMBL" id="BQKY01000011">
    <property type="protein sequence ID" value="GJN92639.1"/>
    <property type="molecule type" value="Genomic_DNA"/>
</dbReference>
<accession>A0AAV5GRR9</accession>
<reference evidence="2 3" key="1">
    <citation type="submission" date="2021-12" db="EMBL/GenBank/DDBJ databases">
        <title>High titer production of polyol ester of fatty acids by Rhodotorula paludigena BS15 towards product separation-free biomass refinery.</title>
        <authorList>
            <person name="Mano J."/>
            <person name="Ono H."/>
            <person name="Tanaka T."/>
            <person name="Naito K."/>
            <person name="Sushida H."/>
            <person name="Ike M."/>
            <person name="Tokuyasu K."/>
            <person name="Kitaoka M."/>
        </authorList>
    </citation>
    <scope>NUCLEOTIDE SEQUENCE [LARGE SCALE GENOMIC DNA]</scope>
    <source>
        <strain evidence="2 3">BS15</strain>
    </source>
</reference>